<dbReference type="AlphaFoldDB" id="A0A392TDW6"/>
<protein>
    <submittedName>
        <fullName evidence="1">Uncharacterized protein</fullName>
    </submittedName>
</protein>
<proteinExistence type="predicted"/>
<evidence type="ECO:0000313" key="2">
    <source>
        <dbReference type="Proteomes" id="UP000265520"/>
    </source>
</evidence>
<reference evidence="1 2" key="1">
    <citation type="journal article" date="2018" name="Front. Plant Sci.">
        <title>Red Clover (Trifolium pratense) and Zigzag Clover (T. medium) - A Picture of Genomic Similarities and Differences.</title>
        <authorList>
            <person name="Dluhosova J."/>
            <person name="Istvanek J."/>
            <person name="Nedelnik J."/>
            <person name="Repkova J."/>
        </authorList>
    </citation>
    <scope>NUCLEOTIDE SEQUENCE [LARGE SCALE GENOMIC DNA]</scope>
    <source>
        <strain evidence="2">cv. 10/8</strain>
        <tissue evidence="1">Leaf</tissue>
    </source>
</reference>
<name>A0A392TDW6_9FABA</name>
<keyword evidence="2" id="KW-1185">Reference proteome</keyword>
<evidence type="ECO:0000313" key="1">
    <source>
        <dbReference type="EMBL" id="MCI59122.1"/>
    </source>
</evidence>
<accession>A0A392TDW6</accession>
<feature type="non-terminal residue" evidence="1">
    <location>
        <position position="1"/>
    </location>
</feature>
<sequence>THMKVYVRGVRIEYSAAEINRFLGAEVPRQCAYAMAKDEFDGWNLERRTVIKDTSG</sequence>
<dbReference type="EMBL" id="LXQA010557581">
    <property type="protein sequence ID" value="MCI59122.1"/>
    <property type="molecule type" value="Genomic_DNA"/>
</dbReference>
<comment type="caution">
    <text evidence="1">The sequence shown here is derived from an EMBL/GenBank/DDBJ whole genome shotgun (WGS) entry which is preliminary data.</text>
</comment>
<organism evidence="1 2">
    <name type="scientific">Trifolium medium</name>
    <dbReference type="NCBI Taxonomy" id="97028"/>
    <lineage>
        <taxon>Eukaryota</taxon>
        <taxon>Viridiplantae</taxon>
        <taxon>Streptophyta</taxon>
        <taxon>Embryophyta</taxon>
        <taxon>Tracheophyta</taxon>
        <taxon>Spermatophyta</taxon>
        <taxon>Magnoliopsida</taxon>
        <taxon>eudicotyledons</taxon>
        <taxon>Gunneridae</taxon>
        <taxon>Pentapetalae</taxon>
        <taxon>rosids</taxon>
        <taxon>fabids</taxon>
        <taxon>Fabales</taxon>
        <taxon>Fabaceae</taxon>
        <taxon>Papilionoideae</taxon>
        <taxon>50 kb inversion clade</taxon>
        <taxon>NPAAA clade</taxon>
        <taxon>Hologalegina</taxon>
        <taxon>IRL clade</taxon>
        <taxon>Trifolieae</taxon>
        <taxon>Trifolium</taxon>
    </lineage>
</organism>
<dbReference type="Proteomes" id="UP000265520">
    <property type="component" value="Unassembled WGS sequence"/>
</dbReference>